<reference evidence="5 6" key="1">
    <citation type="submission" date="2020-07" db="EMBL/GenBank/DDBJ databases">
        <title>Sequencing the genomes of 1000 actinobacteria strains.</title>
        <authorList>
            <person name="Klenk H.-P."/>
        </authorList>
    </citation>
    <scope>NUCLEOTIDE SEQUENCE [LARGE SCALE GENOMIC DNA]</scope>
    <source>
        <strain evidence="5 6">DSM 45927</strain>
    </source>
</reference>
<sequence>MANTMLVGVDGSAASLLAVEWAACDAAARGLRLLLLYGSPLPAARQPLERQRGYEEYYDRLLRTAEEHAKACEASIPVTSEVVYDPPEHALVAPRPEVARIVVGLRGRGGFPGLKIGSVAYKVASHADVPVTVVGPERPTPPRGGAVVVGVDGSPGGSAALAEAFEVCAMRNARLHAIHAERLFTDPMVGYLPSEPAYLGPWGAETERTVDGILAPWKRAYPDVAVSRNVEWDDPVHALATASRDAQLVVVGARGRRGLPYLALGSVTHGLLHHALCPLTVVRRGAAVPPEPQQPA</sequence>
<dbReference type="Pfam" id="PF00582">
    <property type="entry name" value="Usp"/>
    <property type="match status" value="2"/>
</dbReference>
<comment type="similarity">
    <text evidence="1">Belongs to the universal stress protein A family.</text>
</comment>
<dbReference type="PRINTS" id="PR01438">
    <property type="entry name" value="UNVRSLSTRESS"/>
</dbReference>
<dbReference type="InterPro" id="IPR014729">
    <property type="entry name" value="Rossmann-like_a/b/a_fold"/>
</dbReference>
<keyword evidence="6" id="KW-1185">Reference proteome</keyword>
<evidence type="ECO:0000259" key="4">
    <source>
        <dbReference type="Pfam" id="PF00582"/>
    </source>
</evidence>
<feature type="domain" description="UspA" evidence="4">
    <location>
        <begin position="147"/>
        <end position="283"/>
    </location>
</feature>
<dbReference type="AlphaFoldDB" id="A0A853BKK3"/>
<proteinExistence type="inferred from homology"/>
<feature type="domain" description="UspA" evidence="4">
    <location>
        <begin position="1"/>
        <end position="134"/>
    </location>
</feature>
<dbReference type="InterPro" id="IPR006016">
    <property type="entry name" value="UspA"/>
</dbReference>
<dbReference type="SUPFAM" id="SSF52402">
    <property type="entry name" value="Adenine nucleotide alpha hydrolases-like"/>
    <property type="match status" value="2"/>
</dbReference>
<gene>
    <name evidence="5" type="ORF">HNR12_001368</name>
</gene>
<dbReference type="Gene3D" id="3.40.50.620">
    <property type="entry name" value="HUPs"/>
    <property type="match status" value="2"/>
</dbReference>
<evidence type="ECO:0000256" key="3">
    <source>
        <dbReference type="ARBA" id="ARBA00022840"/>
    </source>
</evidence>
<evidence type="ECO:0000256" key="2">
    <source>
        <dbReference type="ARBA" id="ARBA00022741"/>
    </source>
</evidence>
<accession>A0A853BKK3</accession>
<evidence type="ECO:0000256" key="1">
    <source>
        <dbReference type="ARBA" id="ARBA00008791"/>
    </source>
</evidence>
<keyword evidence="3" id="KW-0067">ATP-binding</keyword>
<dbReference type="Proteomes" id="UP000575985">
    <property type="component" value="Unassembled WGS sequence"/>
</dbReference>
<evidence type="ECO:0000313" key="6">
    <source>
        <dbReference type="Proteomes" id="UP000575985"/>
    </source>
</evidence>
<dbReference type="RefSeq" id="WP_179766680.1">
    <property type="nucleotide sequence ID" value="NZ_JACCFO010000001.1"/>
</dbReference>
<dbReference type="PANTHER" id="PTHR46268:SF27">
    <property type="entry name" value="UNIVERSAL STRESS PROTEIN RV2623"/>
    <property type="match status" value="1"/>
</dbReference>
<dbReference type="InterPro" id="IPR006015">
    <property type="entry name" value="Universal_stress_UspA"/>
</dbReference>
<keyword evidence="2" id="KW-0547">Nucleotide-binding</keyword>
<dbReference type="GO" id="GO:0005524">
    <property type="term" value="F:ATP binding"/>
    <property type="evidence" value="ECO:0007669"/>
    <property type="project" value="UniProtKB-KW"/>
</dbReference>
<dbReference type="EMBL" id="JACCFO010000001">
    <property type="protein sequence ID" value="NYI95091.1"/>
    <property type="molecule type" value="Genomic_DNA"/>
</dbReference>
<dbReference type="PANTHER" id="PTHR46268">
    <property type="entry name" value="STRESS RESPONSE PROTEIN NHAX"/>
    <property type="match status" value="1"/>
</dbReference>
<evidence type="ECO:0000313" key="5">
    <source>
        <dbReference type="EMBL" id="NYI95091.1"/>
    </source>
</evidence>
<comment type="caution">
    <text evidence="5">The sequence shown here is derived from an EMBL/GenBank/DDBJ whole genome shotgun (WGS) entry which is preliminary data.</text>
</comment>
<protein>
    <submittedName>
        <fullName evidence="5">Nucleotide-binding universal stress UspA family protein</fullName>
    </submittedName>
</protein>
<organism evidence="5 6">
    <name type="scientific">Streptomonospora nanhaiensis</name>
    <dbReference type="NCBI Taxonomy" id="1323731"/>
    <lineage>
        <taxon>Bacteria</taxon>
        <taxon>Bacillati</taxon>
        <taxon>Actinomycetota</taxon>
        <taxon>Actinomycetes</taxon>
        <taxon>Streptosporangiales</taxon>
        <taxon>Nocardiopsidaceae</taxon>
        <taxon>Streptomonospora</taxon>
    </lineage>
</organism>
<name>A0A853BKK3_9ACTN</name>